<dbReference type="Gene3D" id="1.20.120.420">
    <property type="entry name" value="translation initiation factor eif-2b, domain 1"/>
    <property type="match status" value="1"/>
</dbReference>
<dbReference type="InterPro" id="IPR037171">
    <property type="entry name" value="NagB/RpiA_transferase-like"/>
</dbReference>
<dbReference type="EC" id="5.3.1.23" evidence="2"/>
<accession>A0A218P155</accession>
<dbReference type="InterPro" id="IPR000649">
    <property type="entry name" value="IF-2B-related"/>
</dbReference>
<dbReference type="GO" id="GO:0019509">
    <property type="term" value="P:L-methionine salvage from methylthioadenosine"/>
    <property type="evidence" value="ECO:0007669"/>
    <property type="project" value="UniProtKB-UniRule"/>
</dbReference>
<feature type="binding site" evidence="2">
    <location>
        <begin position="257"/>
        <end position="258"/>
    </location>
    <ligand>
        <name>substrate</name>
    </ligand>
</feature>
<keyword evidence="1 2" id="KW-0413">Isomerase</keyword>
<dbReference type="EMBL" id="CP014854">
    <property type="protein sequence ID" value="ASI98637.1"/>
    <property type="molecule type" value="Genomic_DNA"/>
</dbReference>
<dbReference type="NCBIfam" id="TIGR00512">
    <property type="entry name" value="salvage_mtnA"/>
    <property type="match status" value="1"/>
</dbReference>
<dbReference type="PANTHER" id="PTHR43475:SF1">
    <property type="entry name" value="METHYLTHIORIBOSE-1-PHOSPHATE ISOMERASE"/>
    <property type="match status" value="1"/>
</dbReference>
<sequence>MEVRYRPEELTRLPRSVEYEKGKVIMIDQTLLPAEFKTIELRTVDGVAEAIVTMKVRGAPAIGAAAAFGLALYADTTKARTKDEFMDGFYSAYERLKNTRPTAVNLFWALNRIKRLVEENLESPLEEIKGLIVEEARRIADEDVEANLRMGHYGAEALPAGNVLTHCNAGSLATVQLGTVGAVLRVMHRDGNLKLLWVDETRPVLQGARLSAWEYDYDGIPLKLIADNAAGFVMQGGKVDAIIVGADRIVANGDFANKIGTYSLAVLAKEHGIPFFTVAPLSTIDLSLRSGKEIPIEERSREEVLTCGGCRIAPDVDVYNPAFDVTPHRYLTGIITDRGVVYPPFERNLRRLFKGEE</sequence>
<protein>
    <recommendedName>
        <fullName evidence="2">Putative methylthioribose-1-phosphate isomerase</fullName>
        <shortName evidence="2">M1Pi</shortName>
        <shortName evidence="2">MTR-1-P isomerase</shortName>
        <ecNumber evidence="2">5.3.1.23</ecNumber>
    </recommendedName>
    <alternativeName>
        <fullName evidence="2">MTNA-like protein</fullName>
        <shortName evidence="2">aMTNA</shortName>
    </alternativeName>
    <alternativeName>
        <fullName evidence="2">S-methyl-5-thioribose-1-phosphate isomerase</fullName>
    </alternativeName>
</protein>
<evidence type="ECO:0000313" key="4">
    <source>
        <dbReference type="Proteomes" id="UP000197156"/>
    </source>
</evidence>
<evidence type="ECO:0000256" key="1">
    <source>
        <dbReference type="ARBA" id="ARBA00023235"/>
    </source>
</evidence>
<evidence type="ECO:0000313" key="3">
    <source>
        <dbReference type="EMBL" id="ASI98637.1"/>
    </source>
</evidence>
<feature type="site" description="Transition state stabilizer" evidence="2">
    <location>
        <position position="167"/>
    </location>
</feature>
<feature type="active site" description="Proton donor" evidence="2">
    <location>
        <position position="247"/>
    </location>
</feature>
<reference evidence="3 4" key="1">
    <citation type="submission" date="2016-03" db="EMBL/GenBank/DDBJ databases">
        <title>Complete genome sequence of Thermococcus celer.</title>
        <authorList>
            <person name="Oger P.M."/>
        </authorList>
    </citation>
    <scope>NUCLEOTIDE SEQUENCE [LARGE SCALE GENOMIC DNA]</scope>
    <source>
        <strain evidence="3 4">Vu 13</strain>
    </source>
</reference>
<dbReference type="RefSeq" id="WP_088862597.1">
    <property type="nucleotide sequence ID" value="NZ_CP014854.1"/>
</dbReference>
<keyword evidence="2" id="KW-0028">Amino-acid biosynthesis</keyword>
<dbReference type="NCBIfam" id="NF004326">
    <property type="entry name" value="PRK05720.1"/>
    <property type="match status" value="1"/>
</dbReference>
<keyword evidence="4" id="KW-1185">Reference proteome</keyword>
<dbReference type="FunFam" id="3.40.50.10470:FF:000006">
    <property type="entry name" value="Methylthioribose-1-phosphate isomerase"/>
    <property type="match status" value="1"/>
</dbReference>
<dbReference type="PANTHER" id="PTHR43475">
    <property type="entry name" value="METHYLTHIORIBOSE-1-PHOSPHATE ISOMERASE"/>
    <property type="match status" value="1"/>
</dbReference>
<feature type="binding site" evidence="2">
    <location>
        <begin position="57"/>
        <end position="59"/>
    </location>
    <ligand>
        <name>substrate</name>
    </ligand>
</feature>
<dbReference type="InterPro" id="IPR042529">
    <property type="entry name" value="IF_2B-like_C"/>
</dbReference>
<dbReference type="InterPro" id="IPR011559">
    <property type="entry name" value="Initiation_fac_2B_a/b/d"/>
</dbReference>
<comment type="function">
    <text evidence="2">Catalyzes the interconversion of methylthioribose-1-phosphate (MTR-1-P) into methylthioribulose-1-phosphate (MTRu-1-P).</text>
</comment>
<dbReference type="GO" id="GO:0046523">
    <property type="term" value="F:S-methyl-5-thioribose-1-phosphate isomerase activity"/>
    <property type="evidence" value="ECO:0007669"/>
    <property type="project" value="UniProtKB-UniRule"/>
</dbReference>
<dbReference type="HAMAP" id="MF_01678">
    <property type="entry name" value="Salvage_MtnA"/>
    <property type="match status" value="1"/>
</dbReference>
<comment type="similarity">
    <text evidence="2">Belongs to the EIF-2B alpha/beta/delta subunits family. MtnA subfamily.</text>
</comment>
<keyword evidence="2" id="KW-0486">Methionine biosynthesis</keyword>
<gene>
    <name evidence="3" type="ORF">A3L02_03175</name>
</gene>
<name>A0A218P155_THECE</name>
<dbReference type="SUPFAM" id="SSF100950">
    <property type="entry name" value="NagB/RpiA/CoA transferase-like"/>
    <property type="match status" value="1"/>
</dbReference>
<organism evidence="3 4">
    <name type="scientific">Thermococcus celer Vu 13 = JCM 8558</name>
    <dbReference type="NCBI Taxonomy" id="1293037"/>
    <lineage>
        <taxon>Archaea</taxon>
        <taxon>Methanobacteriati</taxon>
        <taxon>Methanobacteriota</taxon>
        <taxon>Thermococci</taxon>
        <taxon>Thermococcales</taxon>
        <taxon>Thermococcaceae</taxon>
        <taxon>Thermococcus</taxon>
    </lineage>
</organism>
<dbReference type="Pfam" id="PF01008">
    <property type="entry name" value="IF-2B"/>
    <property type="match status" value="1"/>
</dbReference>
<evidence type="ECO:0000256" key="2">
    <source>
        <dbReference type="HAMAP-Rule" id="MF_01678"/>
    </source>
</evidence>
<dbReference type="Proteomes" id="UP000197156">
    <property type="component" value="Chromosome"/>
</dbReference>
<dbReference type="FunFam" id="1.20.120.420:FF:000001">
    <property type="entry name" value="Methylthioribose-1-phosphate isomerase"/>
    <property type="match status" value="1"/>
</dbReference>
<dbReference type="InterPro" id="IPR027363">
    <property type="entry name" value="M1Pi_N"/>
</dbReference>
<dbReference type="InterPro" id="IPR005251">
    <property type="entry name" value="IF-M1Pi"/>
</dbReference>
<feature type="binding site" evidence="2">
    <location>
        <position position="100"/>
    </location>
    <ligand>
        <name>substrate</name>
    </ligand>
</feature>
<comment type="catalytic activity">
    <reaction evidence="2">
        <text>5-(methylsulfanyl)-alpha-D-ribose 1-phosphate = 5-(methylsulfanyl)-D-ribulose 1-phosphate</text>
        <dbReference type="Rhea" id="RHEA:19989"/>
        <dbReference type="ChEBI" id="CHEBI:58533"/>
        <dbReference type="ChEBI" id="CHEBI:58548"/>
        <dbReference type="EC" id="5.3.1.23"/>
    </reaction>
</comment>
<dbReference type="NCBIfam" id="TIGR00524">
    <property type="entry name" value="eIF-2B_rel"/>
    <property type="match status" value="1"/>
</dbReference>
<dbReference type="KEGG" id="tce:A3L02_03175"/>
<dbReference type="GeneID" id="33323725"/>
<dbReference type="OrthoDB" id="45195at2157"/>
<feature type="binding site" evidence="2">
    <location>
        <position position="206"/>
    </location>
    <ligand>
        <name>substrate</name>
    </ligand>
</feature>
<dbReference type="Gene3D" id="3.40.50.10470">
    <property type="entry name" value="Translation initiation factor eif-2b, domain 2"/>
    <property type="match status" value="1"/>
</dbReference>
<dbReference type="AlphaFoldDB" id="A0A218P155"/>
<proteinExistence type="inferred from homology"/>